<dbReference type="InterPro" id="IPR052298">
    <property type="entry name" value="ZMYND10"/>
</dbReference>
<name>A0A8D2LEI8_VARKO</name>
<dbReference type="Proteomes" id="UP000694545">
    <property type="component" value="Unplaced"/>
</dbReference>
<dbReference type="GO" id="GO:0034451">
    <property type="term" value="C:centriolar satellite"/>
    <property type="evidence" value="ECO:0007669"/>
    <property type="project" value="TreeGrafter"/>
</dbReference>
<keyword evidence="2" id="KW-1185">Reference proteome</keyword>
<sequence>AECEQQIPVLIEELITVEIWKQKIFPIVCRLEDFKPKSTFPIYLVLRHEASVINLLETVFYHKEICESAEDTILDLIDYTHRKLTLLVAQTASGKIPGKEDSNSELKKQAAEMEFEIALKALSVFRFITGLIESLPVNAVTRMLNTHNFPCLLVQLVEHCPWIYRKEGKLKKFEDGAWYEVPYEDHVKITKLDGQVWIALYNILLSSECQRKYNFNNFNKSQLLKVQDCKGSRLHLCVSHHD</sequence>
<dbReference type="PANTHER" id="PTHR13244">
    <property type="entry name" value="ZINC FINGER MYND DOMAIN CONTAINING PROTEIN 10"/>
    <property type="match status" value="1"/>
</dbReference>
<dbReference type="GO" id="GO:0044458">
    <property type="term" value="P:motile cilium assembly"/>
    <property type="evidence" value="ECO:0007669"/>
    <property type="project" value="TreeGrafter"/>
</dbReference>
<organism evidence="1 2">
    <name type="scientific">Varanus komodoensis</name>
    <name type="common">Komodo dragon</name>
    <dbReference type="NCBI Taxonomy" id="61221"/>
    <lineage>
        <taxon>Eukaryota</taxon>
        <taxon>Metazoa</taxon>
        <taxon>Chordata</taxon>
        <taxon>Craniata</taxon>
        <taxon>Vertebrata</taxon>
        <taxon>Euteleostomi</taxon>
        <taxon>Lepidosauria</taxon>
        <taxon>Squamata</taxon>
        <taxon>Bifurcata</taxon>
        <taxon>Unidentata</taxon>
        <taxon>Episquamata</taxon>
        <taxon>Toxicofera</taxon>
        <taxon>Anguimorpha</taxon>
        <taxon>Paleoanguimorpha</taxon>
        <taxon>Varanoidea</taxon>
        <taxon>Varanidae</taxon>
        <taxon>Varanus</taxon>
    </lineage>
</organism>
<dbReference type="GO" id="GO:0005737">
    <property type="term" value="C:cytoplasm"/>
    <property type="evidence" value="ECO:0007669"/>
    <property type="project" value="TreeGrafter"/>
</dbReference>
<dbReference type="GO" id="GO:0036158">
    <property type="term" value="P:outer dynein arm assembly"/>
    <property type="evidence" value="ECO:0007669"/>
    <property type="project" value="TreeGrafter"/>
</dbReference>
<dbReference type="Ensembl" id="ENSVKKT00000021742.1">
    <property type="protein sequence ID" value="ENSVKKP00000021214.1"/>
    <property type="gene ID" value="ENSVKKG00000014238.1"/>
</dbReference>
<dbReference type="GO" id="GO:0036159">
    <property type="term" value="P:inner dynein arm assembly"/>
    <property type="evidence" value="ECO:0007669"/>
    <property type="project" value="TreeGrafter"/>
</dbReference>
<reference evidence="1" key="1">
    <citation type="submission" date="2025-08" db="UniProtKB">
        <authorList>
            <consortium name="Ensembl"/>
        </authorList>
    </citation>
    <scope>IDENTIFICATION</scope>
</reference>
<dbReference type="AlphaFoldDB" id="A0A8D2LEI8"/>
<protein>
    <submittedName>
        <fullName evidence="1">Zinc finger MYND-type containing 10</fullName>
    </submittedName>
</protein>
<accession>A0A8D2LEI8</accession>
<evidence type="ECO:0000313" key="1">
    <source>
        <dbReference type="Ensembl" id="ENSVKKP00000021214.1"/>
    </source>
</evidence>
<reference evidence="1" key="2">
    <citation type="submission" date="2025-09" db="UniProtKB">
        <authorList>
            <consortium name="Ensembl"/>
        </authorList>
    </citation>
    <scope>IDENTIFICATION</scope>
</reference>
<proteinExistence type="predicted"/>
<dbReference type="PANTHER" id="PTHR13244:SF7">
    <property type="entry name" value="ZINC FINGER MYND DOMAIN-CONTAINING PROTEIN 10"/>
    <property type="match status" value="1"/>
</dbReference>
<evidence type="ECO:0000313" key="2">
    <source>
        <dbReference type="Proteomes" id="UP000694545"/>
    </source>
</evidence>